<protein>
    <submittedName>
        <fullName evidence="2">Uncharacterized protein</fullName>
    </submittedName>
</protein>
<accession>A0A0D7AE47</accession>
<feature type="region of interest" description="Disordered" evidence="1">
    <location>
        <begin position="238"/>
        <end position="305"/>
    </location>
</feature>
<gene>
    <name evidence="2" type="ORF">FISHEDRAFT_73965</name>
</gene>
<evidence type="ECO:0000313" key="3">
    <source>
        <dbReference type="Proteomes" id="UP000054144"/>
    </source>
</evidence>
<evidence type="ECO:0000256" key="1">
    <source>
        <dbReference type="SAM" id="MobiDB-lite"/>
    </source>
</evidence>
<evidence type="ECO:0000313" key="2">
    <source>
        <dbReference type="EMBL" id="KIY48141.1"/>
    </source>
</evidence>
<feature type="compositionally biased region" description="Low complexity" evidence="1">
    <location>
        <begin position="385"/>
        <end position="403"/>
    </location>
</feature>
<sequence length="538" mass="58416">MSWKLKANSKPAVASSSSVTLEELDAHASVSRARLRKRKSRDPPQESRVEKRRKCNGPSLLSSMLRECMAKRRTPRRLRFPRFPTPTLVRSSNLRFCMGAGQDEPVEAPFRQPATESAPERGCERYITNTRENVPDSTGFKRQIDPARQDDSAPSHPGRDYIEDSVVRRDSLAEVAVGTPKRVQRHKSFTQPQRCCFPSGTLPSFFPVVCFGRENMGPPCSAYELVAAFDEAGQGSAAKEERHITASGEVTPASATKESNERVSMLSDAHPIKEETNAPLMDQRPASDQGPQCPDPPSNSLDLPSETQCLDEFSFEAISEFEYGPLTPNVDVDPTESCAPLLPNDSIRTLPAVAPTSMQLDTSLEAFSLSPGFASLNSNLKVHTPPAALSPSPSSSCAWSLSPTVSRRTPRSPGSPGLVPSLTSSPSTTYEDSPPQTPAAYDGAPRDSIPSRKDVLGPQPALVRDDSPIFQEDLMCAGGDIAVASFHNSLYPPSSDPFASTFDSVGFDGFDDKSDDKFFQQLVQGGEFPAFVSSEWGV</sequence>
<proteinExistence type="predicted"/>
<feature type="region of interest" description="Disordered" evidence="1">
    <location>
        <begin position="385"/>
        <end position="460"/>
    </location>
</feature>
<feature type="compositionally biased region" description="Low complexity" evidence="1">
    <location>
        <begin position="412"/>
        <end position="429"/>
    </location>
</feature>
<keyword evidence="3" id="KW-1185">Reference proteome</keyword>
<feature type="region of interest" description="Disordered" evidence="1">
    <location>
        <begin position="132"/>
        <end position="161"/>
    </location>
</feature>
<name>A0A0D7AE47_9AGAR</name>
<reference evidence="2 3" key="1">
    <citation type="journal article" date="2015" name="Fungal Genet. Biol.">
        <title>Evolution of novel wood decay mechanisms in Agaricales revealed by the genome sequences of Fistulina hepatica and Cylindrobasidium torrendii.</title>
        <authorList>
            <person name="Floudas D."/>
            <person name="Held B.W."/>
            <person name="Riley R."/>
            <person name="Nagy L.G."/>
            <person name="Koehler G."/>
            <person name="Ransdell A.S."/>
            <person name="Younus H."/>
            <person name="Chow J."/>
            <person name="Chiniquy J."/>
            <person name="Lipzen A."/>
            <person name="Tritt A."/>
            <person name="Sun H."/>
            <person name="Haridas S."/>
            <person name="LaButti K."/>
            <person name="Ohm R.A."/>
            <person name="Kues U."/>
            <person name="Blanchette R.A."/>
            <person name="Grigoriev I.V."/>
            <person name="Minto R.E."/>
            <person name="Hibbett D.S."/>
        </authorList>
    </citation>
    <scope>NUCLEOTIDE SEQUENCE [LARGE SCALE GENOMIC DNA]</scope>
    <source>
        <strain evidence="2 3">ATCC 64428</strain>
    </source>
</reference>
<organism evidence="2 3">
    <name type="scientific">Fistulina hepatica ATCC 64428</name>
    <dbReference type="NCBI Taxonomy" id="1128425"/>
    <lineage>
        <taxon>Eukaryota</taxon>
        <taxon>Fungi</taxon>
        <taxon>Dikarya</taxon>
        <taxon>Basidiomycota</taxon>
        <taxon>Agaricomycotina</taxon>
        <taxon>Agaricomycetes</taxon>
        <taxon>Agaricomycetidae</taxon>
        <taxon>Agaricales</taxon>
        <taxon>Fistulinaceae</taxon>
        <taxon>Fistulina</taxon>
    </lineage>
</organism>
<dbReference type="EMBL" id="KN881856">
    <property type="protein sequence ID" value="KIY48141.1"/>
    <property type="molecule type" value="Genomic_DNA"/>
</dbReference>
<dbReference type="Proteomes" id="UP000054144">
    <property type="component" value="Unassembled WGS sequence"/>
</dbReference>
<feature type="compositionally biased region" description="Basic and acidic residues" evidence="1">
    <location>
        <begin position="142"/>
        <end position="161"/>
    </location>
</feature>
<feature type="region of interest" description="Disordered" evidence="1">
    <location>
        <begin position="1"/>
        <end position="62"/>
    </location>
</feature>
<dbReference type="AlphaFoldDB" id="A0A0D7AE47"/>